<proteinExistence type="predicted"/>
<sequence length="130" mass="14044">MARTHTTPELGAAMNRTKGVAMPRKGSIHRSATSGRFVTKEQAIRAGRQAVIRAGTERVRSSETSGVVRSSWAASFSKEAESRLPADAPAPQRPSTPDVGAMTPEQRRAYIELIATNVATWSADLNRRLA</sequence>
<feature type="region of interest" description="Disordered" evidence="1">
    <location>
        <begin position="1"/>
        <end position="36"/>
    </location>
</feature>
<evidence type="ECO:0000313" key="3">
    <source>
        <dbReference type="Proteomes" id="UP001059192"/>
    </source>
</evidence>
<reference evidence="2" key="1">
    <citation type="submission" date="2022-07" db="EMBL/GenBank/DDBJ databases">
        <authorList>
            <person name="Basulto B.M."/>
            <person name="Goecke B.E."/>
            <person name="Engstrom E.M."/>
            <person name="Moore Y."/>
            <person name="Pitman H.D."/>
            <person name="Schroeder M.D."/>
            <person name="Simpson G.E."/>
            <person name="Welch N."/>
            <person name="Tibbetts T.J."/>
            <person name="Butela K.A."/>
            <person name="Garlena R.A."/>
            <person name="Russell D.A."/>
            <person name="Jacobs-Sera D."/>
            <person name="Hatfull G.F."/>
        </authorList>
    </citation>
    <scope>NUCLEOTIDE SEQUENCE</scope>
</reference>
<dbReference type="Proteomes" id="UP001059192">
    <property type="component" value="Segment"/>
</dbReference>
<keyword evidence="3" id="KW-1185">Reference proteome</keyword>
<accession>A0A9E7QBN7</accession>
<protein>
    <submittedName>
        <fullName evidence="2">Uncharacterized protein</fullName>
    </submittedName>
</protein>
<feature type="region of interest" description="Disordered" evidence="1">
    <location>
        <begin position="61"/>
        <end position="104"/>
    </location>
</feature>
<name>A0A9E7QBN7_9CAUD</name>
<dbReference type="EMBL" id="ON970578">
    <property type="protein sequence ID" value="UVK59853.1"/>
    <property type="molecule type" value="Genomic_DNA"/>
</dbReference>
<feature type="compositionally biased region" description="Polar residues" evidence="1">
    <location>
        <begin position="62"/>
        <end position="74"/>
    </location>
</feature>
<organism evidence="2 3">
    <name type="scientific">Gordonia phage Aleemily</name>
    <dbReference type="NCBI Taxonomy" id="2965181"/>
    <lineage>
        <taxon>Viruses</taxon>
        <taxon>Duplodnaviria</taxon>
        <taxon>Heunggongvirae</taxon>
        <taxon>Uroviricota</taxon>
        <taxon>Caudoviricetes</taxon>
        <taxon>Kruegerviridae</taxon>
        <taxon>Cafassovirus</taxon>
        <taxon>Cafassovirus aleemily</taxon>
    </lineage>
</organism>
<evidence type="ECO:0000313" key="2">
    <source>
        <dbReference type="EMBL" id="UVK59853.1"/>
    </source>
</evidence>
<evidence type="ECO:0000256" key="1">
    <source>
        <dbReference type="SAM" id="MobiDB-lite"/>
    </source>
</evidence>
<gene>
    <name evidence="2" type="primary">113</name>
    <name evidence="2" type="ORF">SEA_ALEEMILY_113</name>
</gene>